<dbReference type="RefSeq" id="WP_321169532.1">
    <property type="nucleotide sequence ID" value="NZ_JANHGR010000003.1"/>
</dbReference>
<comment type="caution">
    <text evidence="5">Lacks conserved residue(s) required for the propagation of feature annotation.</text>
</comment>
<evidence type="ECO:0000256" key="3">
    <source>
        <dbReference type="ARBA" id="ARBA00022989"/>
    </source>
</evidence>
<feature type="transmembrane region" description="Helical" evidence="5">
    <location>
        <begin position="45"/>
        <end position="62"/>
    </location>
</feature>
<organism evidence="6 7">
    <name type="scientific">Halolamina litorea</name>
    <dbReference type="NCBI Taxonomy" id="1515593"/>
    <lineage>
        <taxon>Archaea</taxon>
        <taxon>Methanobacteriati</taxon>
        <taxon>Methanobacteriota</taxon>
        <taxon>Stenosarchaea group</taxon>
        <taxon>Halobacteria</taxon>
        <taxon>Halobacteriales</taxon>
        <taxon>Haloferacaceae</taxon>
    </lineage>
</organism>
<keyword evidence="1 5" id="KW-1003">Cell membrane</keyword>
<proteinExistence type="inferred from homology"/>
<evidence type="ECO:0000313" key="7">
    <source>
        <dbReference type="Proteomes" id="UP001597139"/>
    </source>
</evidence>
<evidence type="ECO:0000256" key="2">
    <source>
        <dbReference type="ARBA" id="ARBA00022692"/>
    </source>
</evidence>
<gene>
    <name evidence="6" type="ORF">ACFSAU_14035</name>
</gene>
<keyword evidence="2 5" id="KW-0812">Transmembrane</keyword>
<accession>A0ABD6BU39</accession>
<dbReference type="EMBL" id="JBHUCZ010000012">
    <property type="protein sequence ID" value="MFD1568611.1"/>
    <property type="molecule type" value="Genomic_DNA"/>
</dbReference>
<keyword evidence="4 5" id="KW-0472">Membrane</keyword>
<feature type="transmembrane region" description="Helical" evidence="5">
    <location>
        <begin position="12"/>
        <end position="33"/>
    </location>
</feature>
<comment type="similarity">
    <text evidence="5">Belongs to the UPF0391 family.</text>
</comment>
<dbReference type="Pfam" id="PF07043">
    <property type="entry name" value="DUF1328"/>
    <property type="match status" value="1"/>
</dbReference>
<keyword evidence="7" id="KW-1185">Reference proteome</keyword>
<sequence>MGVANATVLQFFSGQFLELAILFFVLAVVAAIVGARGVAGVSMAAARWLIIAFLVLALITAIL</sequence>
<reference evidence="6 7" key="1">
    <citation type="journal article" date="2019" name="Int. J. Syst. Evol. Microbiol.">
        <title>The Global Catalogue of Microorganisms (GCM) 10K type strain sequencing project: providing services to taxonomists for standard genome sequencing and annotation.</title>
        <authorList>
            <consortium name="The Broad Institute Genomics Platform"/>
            <consortium name="The Broad Institute Genome Sequencing Center for Infectious Disease"/>
            <person name="Wu L."/>
            <person name="Ma J."/>
        </authorList>
    </citation>
    <scope>NUCLEOTIDE SEQUENCE [LARGE SCALE GENOMIC DNA]</scope>
    <source>
        <strain evidence="6 7">CGMCC 1.12859</strain>
    </source>
</reference>
<evidence type="ECO:0000256" key="5">
    <source>
        <dbReference type="HAMAP-Rule" id="MF_01361"/>
    </source>
</evidence>
<dbReference type="AlphaFoldDB" id="A0ABD6BU39"/>
<dbReference type="HAMAP" id="MF_01361">
    <property type="entry name" value="UPF0391"/>
    <property type="match status" value="1"/>
</dbReference>
<dbReference type="InterPro" id="IPR009760">
    <property type="entry name" value="DUF1328"/>
</dbReference>
<comment type="caution">
    <text evidence="6">The sequence shown here is derived from an EMBL/GenBank/DDBJ whole genome shotgun (WGS) entry which is preliminary data.</text>
</comment>
<evidence type="ECO:0000256" key="1">
    <source>
        <dbReference type="ARBA" id="ARBA00022475"/>
    </source>
</evidence>
<name>A0ABD6BU39_9EURY</name>
<evidence type="ECO:0000256" key="4">
    <source>
        <dbReference type="ARBA" id="ARBA00023136"/>
    </source>
</evidence>
<dbReference type="GO" id="GO:0005886">
    <property type="term" value="C:plasma membrane"/>
    <property type="evidence" value="ECO:0007669"/>
    <property type="project" value="UniProtKB-UniRule"/>
</dbReference>
<dbReference type="Proteomes" id="UP001597139">
    <property type="component" value="Unassembled WGS sequence"/>
</dbReference>
<keyword evidence="3 5" id="KW-1133">Transmembrane helix</keyword>
<evidence type="ECO:0000313" key="6">
    <source>
        <dbReference type="EMBL" id="MFD1568611.1"/>
    </source>
</evidence>
<protein>
    <recommendedName>
        <fullName evidence="5">UPF0391 membrane protein ACFSAU_14035</fullName>
    </recommendedName>
</protein>